<proteinExistence type="predicted"/>
<dbReference type="AlphaFoldDB" id="A0A8J5F9M8"/>
<organism evidence="1 2">
    <name type="scientific">Zingiber officinale</name>
    <name type="common">Ginger</name>
    <name type="synonym">Amomum zingiber</name>
    <dbReference type="NCBI Taxonomy" id="94328"/>
    <lineage>
        <taxon>Eukaryota</taxon>
        <taxon>Viridiplantae</taxon>
        <taxon>Streptophyta</taxon>
        <taxon>Embryophyta</taxon>
        <taxon>Tracheophyta</taxon>
        <taxon>Spermatophyta</taxon>
        <taxon>Magnoliopsida</taxon>
        <taxon>Liliopsida</taxon>
        <taxon>Zingiberales</taxon>
        <taxon>Zingiberaceae</taxon>
        <taxon>Zingiber</taxon>
    </lineage>
</organism>
<evidence type="ECO:0000313" key="1">
    <source>
        <dbReference type="EMBL" id="KAG6482962.1"/>
    </source>
</evidence>
<dbReference type="EMBL" id="JACMSC010000016">
    <property type="protein sequence ID" value="KAG6482962.1"/>
    <property type="molecule type" value="Genomic_DNA"/>
</dbReference>
<name>A0A8J5F9M8_ZINOF</name>
<keyword evidence="2" id="KW-1185">Reference proteome</keyword>
<gene>
    <name evidence="1" type="ORF">ZIOFF_059602</name>
</gene>
<accession>A0A8J5F9M8</accession>
<reference evidence="1 2" key="1">
    <citation type="submission" date="2020-08" db="EMBL/GenBank/DDBJ databases">
        <title>Plant Genome Project.</title>
        <authorList>
            <person name="Zhang R.-G."/>
        </authorList>
    </citation>
    <scope>NUCLEOTIDE SEQUENCE [LARGE SCALE GENOMIC DNA]</scope>
    <source>
        <tissue evidence="1">Rhizome</tissue>
    </source>
</reference>
<sequence length="100" mass="11180">MHSLPLLQTYATPSHRRCSPRLLLQTISDDLTSPYFYSKASPSTLKAEIGEPAVDFCLDETHIKNKYKGCILVVVSKDANDNLFTIGYSVVDAENDANWE</sequence>
<evidence type="ECO:0000313" key="2">
    <source>
        <dbReference type="Proteomes" id="UP000734854"/>
    </source>
</evidence>
<dbReference type="Proteomes" id="UP000734854">
    <property type="component" value="Unassembled WGS sequence"/>
</dbReference>
<protein>
    <submittedName>
        <fullName evidence="1">Uncharacterized protein</fullName>
    </submittedName>
</protein>
<comment type="caution">
    <text evidence="1">The sequence shown here is derived from an EMBL/GenBank/DDBJ whole genome shotgun (WGS) entry which is preliminary data.</text>
</comment>